<name>A0ABV5CJX2_9ACTN</name>
<dbReference type="InterPro" id="IPR015510">
    <property type="entry name" value="PGRP"/>
</dbReference>
<evidence type="ECO:0000313" key="5">
    <source>
        <dbReference type="EMBL" id="MFB6392301.1"/>
    </source>
</evidence>
<feature type="chain" id="PRO_5047183913" evidence="3">
    <location>
        <begin position="30"/>
        <end position="388"/>
    </location>
</feature>
<dbReference type="PANTHER" id="PTHR11022:SF41">
    <property type="entry name" value="PEPTIDOGLYCAN-RECOGNITION PROTEIN LC-RELATED"/>
    <property type="match status" value="1"/>
</dbReference>
<dbReference type="InterPro" id="IPR002502">
    <property type="entry name" value="Amidase_domain"/>
</dbReference>
<feature type="region of interest" description="Disordered" evidence="2">
    <location>
        <begin position="143"/>
        <end position="163"/>
    </location>
</feature>
<evidence type="ECO:0000313" key="6">
    <source>
        <dbReference type="Proteomes" id="UP001582793"/>
    </source>
</evidence>
<dbReference type="CDD" id="cd06583">
    <property type="entry name" value="PGRP"/>
    <property type="match status" value="1"/>
</dbReference>
<dbReference type="InterPro" id="IPR006619">
    <property type="entry name" value="PGRP_domain_met/bac"/>
</dbReference>
<dbReference type="SMART" id="SM00701">
    <property type="entry name" value="PGRP"/>
    <property type="match status" value="1"/>
</dbReference>
<dbReference type="Gene3D" id="3.40.80.10">
    <property type="entry name" value="Peptidoglycan recognition protein-like"/>
    <property type="match status" value="1"/>
</dbReference>
<keyword evidence="6" id="KW-1185">Reference proteome</keyword>
<dbReference type="PROSITE" id="PS51318">
    <property type="entry name" value="TAT"/>
    <property type="match status" value="1"/>
</dbReference>
<accession>A0ABV5CJX2</accession>
<dbReference type="Pfam" id="PF01510">
    <property type="entry name" value="Amidase_2"/>
    <property type="match status" value="1"/>
</dbReference>
<dbReference type="InterPro" id="IPR006311">
    <property type="entry name" value="TAT_signal"/>
</dbReference>
<protein>
    <submittedName>
        <fullName evidence="5">Peptidoglycan recognition family protein</fullName>
    </submittedName>
</protein>
<comment type="caution">
    <text evidence="5">The sequence shown here is derived from an EMBL/GenBank/DDBJ whole genome shotgun (WGS) entry which is preliminary data.</text>
</comment>
<evidence type="ECO:0000259" key="4">
    <source>
        <dbReference type="SMART" id="SM00701"/>
    </source>
</evidence>
<evidence type="ECO:0000256" key="3">
    <source>
        <dbReference type="SAM" id="SignalP"/>
    </source>
</evidence>
<dbReference type="Proteomes" id="UP001582793">
    <property type="component" value="Unassembled WGS sequence"/>
</dbReference>
<keyword evidence="3" id="KW-0732">Signal</keyword>
<proteinExistence type="inferred from homology"/>
<evidence type="ECO:0000256" key="2">
    <source>
        <dbReference type="SAM" id="MobiDB-lite"/>
    </source>
</evidence>
<dbReference type="SUPFAM" id="SSF55846">
    <property type="entry name" value="N-acetylmuramoyl-L-alanine amidase-like"/>
    <property type="match status" value="1"/>
</dbReference>
<feature type="domain" description="Peptidoglycan recognition protein family" evidence="4">
    <location>
        <begin position="172"/>
        <end position="350"/>
    </location>
</feature>
<sequence length="388" mass="40696">MLSRRSLLAGATGLGATALVGMAGTGARAAEPAARPRRIPRTLARKRTGIASRTRTDAAEFTLTHLSVATTAAAAVRLRDRSGWGDWLPLDSCAAGHDDRSPTAVRRGLLVAPDVTGYEVQTSDGSPATVTELNTVDGPAGPVAAAATDRMPPETGRRGRGARGRRRDCLVPAYLSRAAWGADESLRFDAGGNELWVPAYYPVQTLTVHHTGVYEHNDDPDPAATVRAIYHTDTVSDGYGDVGYHLLVDEAGRVYEGRVSGADGLPVFGPDPSPDGRPQMSNGAHVGQFNAGNVGVALLGRFTARQPTPAARDSLVKVLALLSYVCELDAAGRTRYVNPVNNLAGVTDVISGHRDWAALGAGATECPGDAFHPALASVRRDVADLLGR</sequence>
<dbReference type="PANTHER" id="PTHR11022">
    <property type="entry name" value="PEPTIDOGLYCAN RECOGNITION PROTEIN"/>
    <property type="match status" value="1"/>
</dbReference>
<dbReference type="EMBL" id="JBCGDC010000008">
    <property type="protein sequence ID" value="MFB6392301.1"/>
    <property type="molecule type" value="Genomic_DNA"/>
</dbReference>
<dbReference type="InterPro" id="IPR036505">
    <property type="entry name" value="Amidase/PGRP_sf"/>
</dbReference>
<gene>
    <name evidence="5" type="ORF">AAFH96_04180</name>
</gene>
<dbReference type="RefSeq" id="WP_375733090.1">
    <property type="nucleotide sequence ID" value="NZ_JBCGDC010000008.1"/>
</dbReference>
<comment type="similarity">
    <text evidence="1">Belongs to the N-acetylmuramoyl-L-alanine amidase 2 family.</text>
</comment>
<organism evidence="5 6">
    <name type="scientific">Polymorphospora lycopeni</name>
    <dbReference type="NCBI Taxonomy" id="3140240"/>
    <lineage>
        <taxon>Bacteria</taxon>
        <taxon>Bacillati</taxon>
        <taxon>Actinomycetota</taxon>
        <taxon>Actinomycetes</taxon>
        <taxon>Micromonosporales</taxon>
        <taxon>Micromonosporaceae</taxon>
        <taxon>Polymorphospora</taxon>
    </lineage>
</organism>
<feature type="signal peptide" evidence="3">
    <location>
        <begin position="1"/>
        <end position="29"/>
    </location>
</feature>
<evidence type="ECO:0000256" key="1">
    <source>
        <dbReference type="ARBA" id="ARBA00007553"/>
    </source>
</evidence>
<reference evidence="5 6" key="1">
    <citation type="submission" date="2024-04" db="EMBL/GenBank/DDBJ databases">
        <title>Polymorphospora sp. isolated from Baiyangdian Lake in Xiong'an New Area.</title>
        <authorList>
            <person name="Zhang X."/>
            <person name="Liu J."/>
        </authorList>
    </citation>
    <scope>NUCLEOTIDE SEQUENCE [LARGE SCALE GENOMIC DNA]</scope>
    <source>
        <strain evidence="5 6">2-325</strain>
    </source>
</reference>